<keyword evidence="2" id="KW-1133">Transmembrane helix</keyword>
<proteinExistence type="predicted"/>
<keyword evidence="2" id="KW-0472">Membrane</keyword>
<evidence type="ECO:0000313" key="4">
    <source>
        <dbReference type="EMBL" id="TNV75345.1"/>
    </source>
</evidence>
<dbReference type="PANTHER" id="PTHR43096:SF52">
    <property type="entry name" value="DNAJ HOMOLOG 1, MITOCHONDRIAL-RELATED"/>
    <property type="match status" value="1"/>
</dbReference>
<dbReference type="Proteomes" id="UP000785679">
    <property type="component" value="Unassembled WGS sequence"/>
</dbReference>
<organism evidence="4 5">
    <name type="scientific">Halteria grandinella</name>
    <dbReference type="NCBI Taxonomy" id="5974"/>
    <lineage>
        <taxon>Eukaryota</taxon>
        <taxon>Sar</taxon>
        <taxon>Alveolata</taxon>
        <taxon>Ciliophora</taxon>
        <taxon>Intramacronucleata</taxon>
        <taxon>Spirotrichea</taxon>
        <taxon>Stichotrichia</taxon>
        <taxon>Sporadotrichida</taxon>
        <taxon>Halteriidae</taxon>
        <taxon>Halteria</taxon>
    </lineage>
</organism>
<dbReference type="CDD" id="cd06257">
    <property type="entry name" value="DnaJ"/>
    <property type="match status" value="1"/>
</dbReference>
<dbReference type="GO" id="GO:0042026">
    <property type="term" value="P:protein refolding"/>
    <property type="evidence" value="ECO:0007669"/>
    <property type="project" value="TreeGrafter"/>
</dbReference>
<dbReference type="EMBL" id="RRYP01015798">
    <property type="protein sequence ID" value="TNV75345.1"/>
    <property type="molecule type" value="Genomic_DNA"/>
</dbReference>
<sequence>MLHQSSAQRMFSSSIPQIEKCFYKTLEVKKDANHLEIKEAYLRKAREFHPDKNPEALEYFTQCTKAYETLIDDQKRAAYDEESITDEEYFTIRIGPIKINLFTVAMISCVGAFSYYVYYLTILKPQQDKNNCPIDHKEFMKQMNQKKEQK</sequence>
<accession>A0A8J8NJ00</accession>
<reference evidence="4" key="1">
    <citation type="submission" date="2019-06" db="EMBL/GenBank/DDBJ databases">
        <authorList>
            <person name="Zheng W."/>
        </authorList>
    </citation>
    <scope>NUCLEOTIDE SEQUENCE</scope>
    <source>
        <strain evidence="4">QDHG01</strain>
    </source>
</reference>
<dbReference type="GO" id="GO:0005737">
    <property type="term" value="C:cytoplasm"/>
    <property type="evidence" value="ECO:0007669"/>
    <property type="project" value="TreeGrafter"/>
</dbReference>
<protein>
    <recommendedName>
        <fullName evidence="3">J domain-containing protein</fullName>
    </recommendedName>
</protein>
<feature type="domain" description="J" evidence="3">
    <location>
        <begin position="21"/>
        <end position="83"/>
    </location>
</feature>
<dbReference type="OrthoDB" id="310752at2759"/>
<dbReference type="SUPFAM" id="SSF46565">
    <property type="entry name" value="Chaperone J-domain"/>
    <property type="match status" value="1"/>
</dbReference>
<comment type="caution">
    <text evidence="4">The sequence shown here is derived from an EMBL/GenBank/DDBJ whole genome shotgun (WGS) entry which is preliminary data.</text>
</comment>
<evidence type="ECO:0000313" key="5">
    <source>
        <dbReference type="Proteomes" id="UP000785679"/>
    </source>
</evidence>
<keyword evidence="1" id="KW-0143">Chaperone</keyword>
<dbReference type="GO" id="GO:0051082">
    <property type="term" value="F:unfolded protein binding"/>
    <property type="evidence" value="ECO:0007669"/>
    <property type="project" value="TreeGrafter"/>
</dbReference>
<dbReference type="SMART" id="SM00271">
    <property type="entry name" value="DnaJ"/>
    <property type="match status" value="1"/>
</dbReference>
<name>A0A8J8NJ00_HALGN</name>
<evidence type="ECO:0000256" key="2">
    <source>
        <dbReference type="SAM" id="Phobius"/>
    </source>
</evidence>
<keyword evidence="5" id="KW-1185">Reference proteome</keyword>
<dbReference type="AlphaFoldDB" id="A0A8J8NJ00"/>
<dbReference type="Gene3D" id="1.10.287.110">
    <property type="entry name" value="DnaJ domain"/>
    <property type="match status" value="1"/>
</dbReference>
<keyword evidence="2" id="KW-0812">Transmembrane</keyword>
<dbReference type="Pfam" id="PF00226">
    <property type="entry name" value="DnaJ"/>
    <property type="match status" value="1"/>
</dbReference>
<evidence type="ECO:0000256" key="1">
    <source>
        <dbReference type="ARBA" id="ARBA00023186"/>
    </source>
</evidence>
<dbReference type="InterPro" id="IPR036869">
    <property type="entry name" value="J_dom_sf"/>
</dbReference>
<dbReference type="PROSITE" id="PS50076">
    <property type="entry name" value="DNAJ_2"/>
    <property type="match status" value="1"/>
</dbReference>
<dbReference type="PANTHER" id="PTHR43096">
    <property type="entry name" value="DNAJ HOMOLOG 1, MITOCHONDRIAL-RELATED"/>
    <property type="match status" value="1"/>
</dbReference>
<evidence type="ECO:0000259" key="3">
    <source>
        <dbReference type="PROSITE" id="PS50076"/>
    </source>
</evidence>
<dbReference type="InterPro" id="IPR001623">
    <property type="entry name" value="DnaJ_domain"/>
</dbReference>
<gene>
    <name evidence="4" type="ORF">FGO68_gene9190</name>
</gene>
<dbReference type="PRINTS" id="PR00625">
    <property type="entry name" value="JDOMAIN"/>
</dbReference>
<feature type="transmembrane region" description="Helical" evidence="2">
    <location>
        <begin position="99"/>
        <end position="118"/>
    </location>
</feature>